<dbReference type="InterPro" id="IPR009939">
    <property type="entry name" value="Chitosanase_fungal"/>
</dbReference>
<dbReference type="EC" id="3.2.1.132" evidence="10"/>
<comment type="function">
    <text evidence="10">Chitosanase catalyzing the endo-type cleavage of chitosan, the deacylated form of chitin. Chitosanase may be crucial in the degradation of the deacetylated portion of chitin in the fungal cell wall.</text>
</comment>
<keyword evidence="4" id="KW-0964">Secreted</keyword>
<comment type="catalytic activity">
    <reaction evidence="1 10">
        <text>Endohydrolysis of beta-(1-&gt;4)-linkages between D-glucosamine residues in a partly acetylated chitosan.</text>
        <dbReference type="EC" id="3.2.1.132"/>
    </reaction>
</comment>
<evidence type="ECO:0000313" key="11">
    <source>
        <dbReference type="EMBL" id="KAK3049420.1"/>
    </source>
</evidence>
<dbReference type="Pfam" id="PF07335">
    <property type="entry name" value="Glyco_hydro_75"/>
    <property type="match status" value="1"/>
</dbReference>
<dbReference type="PANTHER" id="PTHR42061:SF6">
    <property type="entry name" value="ENDO-CHITOSANASE"/>
    <property type="match status" value="1"/>
</dbReference>
<evidence type="ECO:0000256" key="4">
    <source>
        <dbReference type="ARBA" id="ARBA00022525"/>
    </source>
</evidence>
<comment type="caution">
    <text evidence="11">The sequence shown here is derived from an EMBL/GenBank/DDBJ whole genome shotgun (WGS) entry which is preliminary data.</text>
</comment>
<evidence type="ECO:0000256" key="1">
    <source>
        <dbReference type="ARBA" id="ARBA00000405"/>
    </source>
</evidence>
<keyword evidence="12" id="KW-1185">Reference proteome</keyword>
<evidence type="ECO:0000313" key="12">
    <source>
        <dbReference type="Proteomes" id="UP001271007"/>
    </source>
</evidence>
<feature type="chain" id="PRO_5042312987" description="Endo-chitosanase" evidence="10">
    <location>
        <begin position="20"/>
        <end position="254"/>
    </location>
</feature>
<keyword evidence="9 10" id="KW-0624">Polysaccharide degradation</keyword>
<comment type="subcellular location">
    <subcellularLocation>
        <location evidence="2 10">Secreted</location>
    </subcellularLocation>
</comment>
<keyword evidence="8 10" id="KW-0326">Glycosidase</keyword>
<keyword evidence="6 10" id="KW-0378">Hydrolase</keyword>
<evidence type="ECO:0000256" key="3">
    <source>
        <dbReference type="ARBA" id="ARBA00007799"/>
    </source>
</evidence>
<reference evidence="11" key="1">
    <citation type="submission" date="2023-04" db="EMBL/GenBank/DDBJ databases">
        <title>Black Yeasts Isolated from many extreme environments.</title>
        <authorList>
            <person name="Coleine C."/>
            <person name="Stajich J.E."/>
            <person name="Selbmann L."/>
        </authorList>
    </citation>
    <scope>NUCLEOTIDE SEQUENCE</scope>
    <source>
        <strain evidence="11">CCFEE 5312</strain>
    </source>
</reference>
<evidence type="ECO:0000256" key="9">
    <source>
        <dbReference type="ARBA" id="ARBA00023326"/>
    </source>
</evidence>
<sequence length="254" mass="27380">MRYFLYGSLLAALATSAVARDVPSNVQSFLDRVKEGKCTGGKVLKDKLYANYPGQKTFAYCQDDETGVMFLHGEGSKLADMDIDCDGDQSHHGDGRCGTSDDTQSTTAFEYEVKQYSGQNVSDLNANFIPYVVFGNYGDDKGYTTFNPKRFGLKPLSVMAVVCGDKLVYGVWGDTNGDDGPPVVGEASISLATECFGTGITGNNGHDQNDVLYIAFPGSVADTVNKNASWGAKDFATFEKSIEKLGNKLINKLS</sequence>
<proteinExistence type="inferred from homology"/>
<protein>
    <recommendedName>
        <fullName evidence="10">Endo-chitosanase</fullName>
        <ecNumber evidence="10">3.2.1.132</ecNumber>
    </recommendedName>
</protein>
<keyword evidence="7" id="KW-0119">Carbohydrate metabolism</keyword>
<feature type="signal peptide" evidence="10">
    <location>
        <begin position="1"/>
        <end position="19"/>
    </location>
</feature>
<comment type="similarity">
    <text evidence="3 10">Belongs to the glycosyl hydrolase 75 family.</text>
</comment>
<dbReference type="EMBL" id="JAWDJX010000040">
    <property type="protein sequence ID" value="KAK3049420.1"/>
    <property type="molecule type" value="Genomic_DNA"/>
</dbReference>
<evidence type="ECO:0000256" key="2">
    <source>
        <dbReference type="ARBA" id="ARBA00004613"/>
    </source>
</evidence>
<evidence type="ECO:0000256" key="6">
    <source>
        <dbReference type="ARBA" id="ARBA00022801"/>
    </source>
</evidence>
<evidence type="ECO:0000256" key="10">
    <source>
        <dbReference type="RuleBase" id="RU361208"/>
    </source>
</evidence>
<dbReference type="Proteomes" id="UP001271007">
    <property type="component" value="Unassembled WGS sequence"/>
</dbReference>
<dbReference type="GO" id="GO:0000272">
    <property type="term" value="P:polysaccharide catabolic process"/>
    <property type="evidence" value="ECO:0007669"/>
    <property type="project" value="UniProtKB-KW"/>
</dbReference>
<organism evidence="11 12">
    <name type="scientific">Extremus antarcticus</name>
    <dbReference type="NCBI Taxonomy" id="702011"/>
    <lineage>
        <taxon>Eukaryota</taxon>
        <taxon>Fungi</taxon>
        <taxon>Dikarya</taxon>
        <taxon>Ascomycota</taxon>
        <taxon>Pezizomycotina</taxon>
        <taxon>Dothideomycetes</taxon>
        <taxon>Dothideomycetidae</taxon>
        <taxon>Mycosphaerellales</taxon>
        <taxon>Extremaceae</taxon>
        <taxon>Extremus</taxon>
    </lineage>
</organism>
<dbReference type="PANTHER" id="PTHR42061">
    <property type="entry name" value="ENDO-CHITOSANASE"/>
    <property type="match status" value="1"/>
</dbReference>
<gene>
    <name evidence="11" type="ORF">LTR09_009339</name>
</gene>
<evidence type="ECO:0000256" key="8">
    <source>
        <dbReference type="ARBA" id="ARBA00023295"/>
    </source>
</evidence>
<dbReference type="AlphaFoldDB" id="A0AAJ0D961"/>
<dbReference type="GO" id="GO:0016977">
    <property type="term" value="F:chitosanase activity"/>
    <property type="evidence" value="ECO:0007669"/>
    <property type="project" value="UniProtKB-EC"/>
</dbReference>
<accession>A0AAJ0D961</accession>
<dbReference type="GO" id="GO:0005576">
    <property type="term" value="C:extracellular region"/>
    <property type="evidence" value="ECO:0007669"/>
    <property type="project" value="UniProtKB-SubCell"/>
</dbReference>
<keyword evidence="5 10" id="KW-0732">Signal</keyword>
<evidence type="ECO:0000256" key="7">
    <source>
        <dbReference type="ARBA" id="ARBA00023277"/>
    </source>
</evidence>
<evidence type="ECO:0000256" key="5">
    <source>
        <dbReference type="ARBA" id="ARBA00022729"/>
    </source>
</evidence>
<name>A0AAJ0D961_9PEZI</name>